<dbReference type="InterPro" id="IPR051035">
    <property type="entry name" value="Mito_inheritance_9"/>
</dbReference>
<sequence length="577" mass="65830">MHNMRVGNFFPSVRRRLLALHGYGAKQVRQMSETAHQPVKDSKNELFKHTSGRWIYNEHFRLAERYLQFDIPALIKVIATASGHGTSDIVSFYKMTEGGFNRLFQATFTDGKHVIARLPYPSTAPEHYTVASEAATLEYLRLHRIPTPEVYAWCSTKANPVGAEYIIMEKLNGTPLGDIWYAMTPKEQHKIMKQIVQWEARLMSLEFPACGSLYYQKDLPTERKVPLPSHNGDFCIGPMAHYSWWHGERGILDIDRGPWSSSSDLFWAVGERELTWAKAYAKPRLPYERLYREIYGFSQVSPDRHLQNLSDYLILAPCLGFRAGSSLNRPVIRHPDLQPDNILISDANEVVGFVDWQHCTILPLGLAAGIPKDFQNYGDPDSEKLIEPQINLPPNYDSLPESDQLSIRETIRKRLVHFLYAAFTKRLNEEHYDAIFDQSAILHQRLFKSASSHWEGDSISLRADMIRAIQSWPTLISADSVGRGRGTCNTPALTYSDEVVSDTLALDERQKEADTAMDQMRNVLGVDVLGWVPNEEYEATKAMAREIKAKILEAAETDEDRIGIQNHFPFDDFDEHS</sequence>
<feature type="domain" description="Aminoglycoside phosphotransferase" evidence="1">
    <location>
        <begin position="329"/>
        <end position="361"/>
    </location>
</feature>
<dbReference type="PANTHER" id="PTHR36091">
    <property type="entry name" value="ALTERED INHERITANCE OF MITOCHONDRIA PROTEIN 9, MITOCHONDRIAL"/>
    <property type="match status" value="1"/>
</dbReference>
<dbReference type="AlphaFoldDB" id="A0A8H6PK77"/>
<dbReference type="Gene3D" id="3.90.1200.10">
    <property type="match status" value="1"/>
</dbReference>
<name>A0A8H6PK77_9EURO</name>
<evidence type="ECO:0000313" key="5">
    <source>
        <dbReference type="Proteomes" id="UP000662466"/>
    </source>
</evidence>
<evidence type="ECO:0000259" key="1">
    <source>
        <dbReference type="Pfam" id="PF01636"/>
    </source>
</evidence>
<dbReference type="Proteomes" id="UP000662466">
    <property type="component" value="Unassembled WGS sequence"/>
</dbReference>
<dbReference type="InterPro" id="IPR011009">
    <property type="entry name" value="Kinase-like_dom_sf"/>
</dbReference>
<proteinExistence type="predicted"/>
<dbReference type="Gene3D" id="3.30.200.20">
    <property type="entry name" value="Phosphorylase Kinase, domain 1"/>
    <property type="match status" value="1"/>
</dbReference>
<dbReference type="InterPro" id="IPR002575">
    <property type="entry name" value="Aminoglycoside_PTrfase"/>
</dbReference>
<dbReference type="OrthoDB" id="10003767at2759"/>
<organism evidence="3 5">
    <name type="scientific">Aspergillus hiratsukae</name>
    <dbReference type="NCBI Taxonomy" id="1194566"/>
    <lineage>
        <taxon>Eukaryota</taxon>
        <taxon>Fungi</taxon>
        <taxon>Dikarya</taxon>
        <taxon>Ascomycota</taxon>
        <taxon>Pezizomycotina</taxon>
        <taxon>Eurotiomycetes</taxon>
        <taxon>Eurotiomycetidae</taxon>
        <taxon>Eurotiales</taxon>
        <taxon>Aspergillaceae</taxon>
        <taxon>Aspergillus</taxon>
        <taxon>Aspergillus subgen. Fumigati</taxon>
    </lineage>
</organism>
<dbReference type="EMBL" id="JACBAF010002319">
    <property type="protein sequence ID" value="KAF7155541.1"/>
    <property type="molecule type" value="Genomic_DNA"/>
</dbReference>
<dbReference type="SUPFAM" id="SSF56112">
    <property type="entry name" value="Protein kinase-like (PK-like)"/>
    <property type="match status" value="1"/>
</dbReference>
<dbReference type="PANTHER" id="PTHR36091:SF2">
    <property type="entry name" value="AMINOGLYCOSIDE PHOSPHOTRANSFERASE DOMAIN-CONTAINING PROTEIN"/>
    <property type="match status" value="1"/>
</dbReference>
<evidence type="ECO:0000313" key="3">
    <source>
        <dbReference type="EMBL" id="KAF7155541.1"/>
    </source>
</evidence>
<feature type="domain" description="Aminoglycoside phosphotransferase" evidence="1">
    <location>
        <begin position="101"/>
        <end position="220"/>
    </location>
</feature>
<dbReference type="Pfam" id="PF01636">
    <property type="entry name" value="APH"/>
    <property type="match status" value="2"/>
</dbReference>
<accession>A0A8H6PK77</accession>
<protein>
    <recommendedName>
        <fullName evidence="1">Aminoglycoside phosphotransferase domain-containing protein</fullName>
    </recommendedName>
</protein>
<dbReference type="GO" id="GO:0005739">
    <property type="term" value="C:mitochondrion"/>
    <property type="evidence" value="ECO:0007669"/>
    <property type="project" value="TreeGrafter"/>
</dbReference>
<reference evidence="3" key="1">
    <citation type="submission" date="2020-06" db="EMBL/GenBank/DDBJ databases">
        <title>Draft genome sequences of strains closely related to Aspergillus parafelis and Aspergillus hiratsukae.</title>
        <authorList>
            <person name="Dos Santos R.A.C."/>
            <person name="Rivero-Menendez O."/>
            <person name="Steenwyk J.L."/>
            <person name="Mead M.E."/>
            <person name="Goldman G.H."/>
            <person name="Alastruey-Izquierdo A."/>
            <person name="Rokas A."/>
        </authorList>
    </citation>
    <scope>NUCLEOTIDE SEQUENCE</scope>
    <source>
        <strain evidence="2">CNM-CM5793</strain>
        <strain evidence="3">CNM-CM6106</strain>
    </source>
</reference>
<gene>
    <name evidence="2" type="ORF">CNMCM5793_001765</name>
    <name evidence="3" type="ORF">CNMCM6106_004687</name>
</gene>
<evidence type="ECO:0000313" key="4">
    <source>
        <dbReference type="Proteomes" id="UP000630445"/>
    </source>
</evidence>
<keyword evidence="4" id="KW-1185">Reference proteome</keyword>
<comment type="caution">
    <text evidence="3">The sequence shown here is derived from an EMBL/GenBank/DDBJ whole genome shotgun (WGS) entry which is preliminary data.</text>
</comment>
<dbReference type="Proteomes" id="UP000630445">
    <property type="component" value="Unassembled WGS sequence"/>
</dbReference>
<evidence type="ECO:0000313" key="2">
    <source>
        <dbReference type="EMBL" id="KAF7125526.1"/>
    </source>
</evidence>
<dbReference type="EMBL" id="JACBAD010001978">
    <property type="protein sequence ID" value="KAF7125526.1"/>
    <property type="molecule type" value="Genomic_DNA"/>
</dbReference>